<dbReference type="InterPro" id="IPR010093">
    <property type="entry name" value="SinI_DNA-bd"/>
</dbReference>
<dbReference type="RefSeq" id="WP_146360202.1">
    <property type="nucleotide sequence ID" value="NZ_VOBR01000043.1"/>
</dbReference>
<evidence type="ECO:0000259" key="1">
    <source>
        <dbReference type="Pfam" id="PF12728"/>
    </source>
</evidence>
<dbReference type="Gene3D" id="1.10.10.10">
    <property type="entry name" value="Winged helix-like DNA-binding domain superfamily/Winged helix DNA-binding domain"/>
    <property type="match status" value="1"/>
</dbReference>
<dbReference type="GO" id="GO:0003677">
    <property type="term" value="F:DNA binding"/>
    <property type="evidence" value="ECO:0007669"/>
    <property type="project" value="InterPro"/>
</dbReference>
<dbReference type="InterPro" id="IPR009061">
    <property type="entry name" value="DNA-bd_dom_put_sf"/>
</dbReference>
<accession>A0A563EG69</accession>
<evidence type="ECO:0000313" key="3">
    <source>
        <dbReference type="Proteomes" id="UP000316639"/>
    </source>
</evidence>
<dbReference type="NCBIfam" id="TIGR01764">
    <property type="entry name" value="excise"/>
    <property type="match status" value="1"/>
</dbReference>
<gene>
    <name evidence="2" type="ORF">FKR81_39765</name>
</gene>
<dbReference type="Proteomes" id="UP000316639">
    <property type="component" value="Unassembled WGS sequence"/>
</dbReference>
<proteinExistence type="predicted"/>
<reference evidence="2 3" key="1">
    <citation type="submission" date="2019-07" db="EMBL/GenBank/DDBJ databases">
        <title>Lentzea xizangensis sp. nov., isolated from Qinghai-Tibetan Plateau Soils.</title>
        <authorList>
            <person name="Huang J."/>
        </authorList>
    </citation>
    <scope>NUCLEOTIDE SEQUENCE [LARGE SCALE GENOMIC DNA]</scope>
    <source>
        <strain evidence="2 3">FXJ1.1311</strain>
    </source>
</reference>
<dbReference type="AlphaFoldDB" id="A0A563EG69"/>
<keyword evidence="3" id="KW-1185">Reference proteome</keyword>
<dbReference type="InterPro" id="IPR041657">
    <property type="entry name" value="HTH_17"/>
</dbReference>
<dbReference type="OrthoDB" id="26212at2"/>
<protein>
    <submittedName>
        <fullName evidence="2">Helix-turn-helix domain-containing protein</fullName>
    </submittedName>
</protein>
<organism evidence="2 3">
    <name type="scientific">Lentzea tibetensis</name>
    <dbReference type="NCBI Taxonomy" id="2591470"/>
    <lineage>
        <taxon>Bacteria</taxon>
        <taxon>Bacillati</taxon>
        <taxon>Actinomycetota</taxon>
        <taxon>Actinomycetes</taxon>
        <taxon>Pseudonocardiales</taxon>
        <taxon>Pseudonocardiaceae</taxon>
        <taxon>Lentzea</taxon>
    </lineage>
</organism>
<sequence length="152" mass="16996">MTVLEQYTVLPPEKGDATLAHLATVLRAAHGELVGSDGTRTVLPDEVYQVLRDVVKAMSDGLAITVAPHNTLLTTQEAADMLGISRPTVVRLLEQGDIPFEMRGRHRRVQLADLLDYRERTRARRRAVLAEMTREAAEDGDYEKTDGFIRTR</sequence>
<evidence type="ECO:0000313" key="2">
    <source>
        <dbReference type="EMBL" id="TWP45215.1"/>
    </source>
</evidence>
<comment type="caution">
    <text evidence="2">The sequence shown here is derived from an EMBL/GenBank/DDBJ whole genome shotgun (WGS) entry which is preliminary data.</text>
</comment>
<feature type="domain" description="Helix-turn-helix" evidence="1">
    <location>
        <begin position="72"/>
        <end position="121"/>
    </location>
</feature>
<dbReference type="EMBL" id="VOBR01000043">
    <property type="protein sequence ID" value="TWP45215.1"/>
    <property type="molecule type" value="Genomic_DNA"/>
</dbReference>
<name>A0A563EG69_9PSEU</name>
<dbReference type="InterPro" id="IPR036388">
    <property type="entry name" value="WH-like_DNA-bd_sf"/>
</dbReference>
<dbReference type="SUPFAM" id="SSF46955">
    <property type="entry name" value="Putative DNA-binding domain"/>
    <property type="match status" value="1"/>
</dbReference>
<dbReference type="Pfam" id="PF12728">
    <property type="entry name" value="HTH_17"/>
    <property type="match status" value="1"/>
</dbReference>